<dbReference type="NCBIfam" id="NF003764">
    <property type="entry name" value="PRK05355.1"/>
    <property type="match status" value="1"/>
</dbReference>
<dbReference type="FunFam" id="3.40.640.10:FF:000010">
    <property type="entry name" value="Phosphoserine aminotransferase"/>
    <property type="match status" value="1"/>
</dbReference>
<keyword evidence="14" id="KW-1185">Reference proteome</keyword>
<dbReference type="Gene3D" id="3.90.1150.10">
    <property type="entry name" value="Aspartate Aminotransferase, domain 1"/>
    <property type="match status" value="1"/>
</dbReference>
<reference evidence="13 14" key="1">
    <citation type="submission" date="2014-11" db="EMBL/GenBank/DDBJ databases">
        <authorList>
            <person name="Zhu J."/>
            <person name="Qi W."/>
            <person name="Song R."/>
        </authorList>
    </citation>
    <scope>NUCLEOTIDE SEQUENCE [LARGE SCALE GENOMIC DNA]</scope>
</reference>
<dbReference type="PANTHER" id="PTHR43247">
    <property type="entry name" value="PHOSPHOSERINE AMINOTRANSFERASE"/>
    <property type="match status" value="1"/>
</dbReference>
<feature type="domain" description="Aminotransferase class V" evidence="12">
    <location>
        <begin position="12"/>
        <end position="358"/>
    </location>
</feature>
<dbReference type="Pfam" id="PF00266">
    <property type="entry name" value="Aminotran_5"/>
    <property type="match status" value="1"/>
</dbReference>
<dbReference type="GO" id="GO:0030170">
    <property type="term" value="F:pyridoxal phosphate binding"/>
    <property type="evidence" value="ECO:0007669"/>
    <property type="project" value="TreeGrafter"/>
</dbReference>
<evidence type="ECO:0000259" key="12">
    <source>
        <dbReference type="Pfam" id="PF00266"/>
    </source>
</evidence>
<evidence type="ECO:0000256" key="7">
    <source>
        <dbReference type="ARBA" id="ARBA00022679"/>
    </source>
</evidence>
<comment type="similarity">
    <text evidence="3">Belongs to the class-V pyridoxal-phosphate-dependent aminotransferase family. SerC subfamily.</text>
</comment>
<dbReference type="HAMAP" id="MF_00160">
    <property type="entry name" value="SerC_aminotrans_5"/>
    <property type="match status" value="1"/>
</dbReference>
<dbReference type="VEuPathDB" id="CryptoDB:Vbra_10799"/>
<dbReference type="GO" id="GO:0006564">
    <property type="term" value="P:L-serine biosynthetic process"/>
    <property type="evidence" value="ECO:0007669"/>
    <property type="project" value="UniProtKB-KW"/>
</dbReference>
<evidence type="ECO:0000256" key="9">
    <source>
        <dbReference type="ARBA" id="ARBA00023299"/>
    </source>
</evidence>
<dbReference type="InterPro" id="IPR015421">
    <property type="entry name" value="PyrdxlP-dep_Trfase_major"/>
</dbReference>
<evidence type="ECO:0000256" key="10">
    <source>
        <dbReference type="ARBA" id="ARBA00047630"/>
    </source>
</evidence>
<evidence type="ECO:0000256" key="1">
    <source>
        <dbReference type="ARBA" id="ARBA00001933"/>
    </source>
</evidence>
<dbReference type="InterPro" id="IPR015424">
    <property type="entry name" value="PyrdxlP-dep_Trfase"/>
</dbReference>
<sequence>MQNGTVKDERLFNFSAGPCMLPVEVLQECQDHMMNWNGSGMGVMEMSHRGKEFVSIYNQTVSDLRDILQVPDSHSLFFMQGGATTQFASVPLNLLKEPSNAADYAVTGSWGDKAFKECQKYGKANKVCDTKSSNYTFIPPVSEWKVNPEASYLHYCANETIYGVEFKSTPDVGLPLVSDMSSNFCSKPIEVSKHTLIYAGIQKNLGPAGAAVVIADKACLGNAKSICPTLLDYKTMSDSESMYNTPPCWSIYVVGLMAKYLKEKGGLAFWKEWSEKKAKILYDAIDGSDGYFICPTAKDCRSNMNIPFRVGRGDEALEKKFLEEGKKHKLVTLSGHRTVGGCRASLYNGMPIEGVETLVSFMREFQEANPE</sequence>
<dbReference type="InterPro" id="IPR015422">
    <property type="entry name" value="PyrdxlP-dep_Trfase_small"/>
</dbReference>
<evidence type="ECO:0000256" key="6">
    <source>
        <dbReference type="ARBA" id="ARBA00022605"/>
    </source>
</evidence>
<comment type="cofactor">
    <cofactor evidence="1">
        <name>pyridoxal 5'-phosphate</name>
        <dbReference type="ChEBI" id="CHEBI:597326"/>
    </cofactor>
</comment>
<dbReference type="AlphaFoldDB" id="A0A0G4E854"/>
<evidence type="ECO:0000256" key="8">
    <source>
        <dbReference type="ARBA" id="ARBA00022898"/>
    </source>
</evidence>
<dbReference type="InterPro" id="IPR000192">
    <property type="entry name" value="Aminotrans_V_dom"/>
</dbReference>
<dbReference type="InterPro" id="IPR022278">
    <property type="entry name" value="Pser_aminoTfrase"/>
</dbReference>
<name>A0A0G4E854_VITBC</name>
<dbReference type="OMA" id="TEAWSAK"/>
<organism evidence="13 14">
    <name type="scientific">Vitrella brassicaformis (strain CCMP3155)</name>
    <dbReference type="NCBI Taxonomy" id="1169540"/>
    <lineage>
        <taxon>Eukaryota</taxon>
        <taxon>Sar</taxon>
        <taxon>Alveolata</taxon>
        <taxon>Colpodellida</taxon>
        <taxon>Vitrellaceae</taxon>
        <taxon>Vitrella</taxon>
    </lineage>
</organism>
<dbReference type="InParanoid" id="A0A0G4E854"/>
<protein>
    <recommendedName>
        <fullName evidence="4">phosphoserine transaminase</fullName>
        <ecNumber evidence="4">2.6.1.52</ecNumber>
    </recommendedName>
</protein>
<dbReference type="OrthoDB" id="1703350at2759"/>
<dbReference type="STRING" id="1169540.A0A0G4E854"/>
<keyword evidence="6" id="KW-0028">Amino-acid biosynthesis</keyword>
<evidence type="ECO:0000256" key="5">
    <source>
        <dbReference type="ARBA" id="ARBA00022576"/>
    </source>
</evidence>
<dbReference type="SUPFAM" id="SSF53383">
    <property type="entry name" value="PLP-dependent transferases"/>
    <property type="match status" value="1"/>
</dbReference>
<evidence type="ECO:0000256" key="2">
    <source>
        <dbReference type="ARBA" id="ARBA00005099"/>
    </source>
</evidence>
<dbReference type="Gene3D" id="3.40.640.10">
    <property type="entry name" value="Type I PLP-dependent aspartate aminotransferase-like (Major domain)"/>
    <property type="match status" value="1"/>
</dbReference>
<comment type="catalytic activity">
    <reaction evidence="11">
        <text>O-phospho-L-serine + 2-oxoglutarate = 3-phosphooxypyruvate + L-glutamate</text>
        <dbReference type="Rhea" id="RHEA:14329"/>
        <dbReference type="ChEBI" id="CHEBI:16810"/>
        <dbReference type="ChEBI" id="CHEBI:18110"/>
        <dbReference type="ChEBI" id="CHEBI:29985"/>
        <dbReference type="ChEBI" id="CHEBI:57524"/>
        <dbReference type="EC" id="2.6.1.52"/>
    </reaction>
</comment>
<evidence type="ECO:0000313" key="13">
    <source>
        <dbReference type="EMBL" id="CEL91639.1"/>
    </source>
</evidence>
<dbReference type="EC" id="2.6.1.52" evidence="4"/>
<keyword evidence="7" id="KW-0808">Transferase</keyword>
<dbReference type="GO" id="GO:0004648">
    <property type="term" value="F:O-phospho-L-serine:2-oxoglutarate aminotransferase activity"/>
    <property type="evidence" value="ECO:0007669"/>
    <property type="project" value="UniProtKB-EC"/>
</dbReference>
<proteinExistence type="inferred from homology"/>
<dbReference type="Proteomes" id="UP000041254">
    <property type="component" value="Unassembled WGS sequence"/>
</dbReference>
<dbReference type="FunFam" id="3.90.1150.10:FF:000006">
    <property type="entry name" value="Phosphoserine aminotransferase"/>
    <property type="match status" value="1"/>
</dbReference>
<evidence type="ECO:0000256" key="3">
    <source>
        <dbReference type="ARBA" id="ARBA00006904"/>
    </source>
</evidence>
<dbReference type="UniPathway" id="UPA00135">
    <property type="reaction ID" value="UER00197"/>
</dbReference>
<keyword evidence="8" id="KW-0663">Pyridoxal phosphate</keyword>
<dbReference type="PhylomeDB" id="A0A0G4E854"/>
<accession>A0A0G4E854</accession>
<evidence type="ECO:0000256" key="11">
    <source>
        <dbReference type="ARBA" id="ARBA00049007"/>
    </source>
</evidence>
<dbReference type="NCBIfam" id="TIGR01364">
    <property type="entry name" value="serC_1"/>
    <property type="match status" value="1"/>
</dbReference>
<keyword evidence="5" id="KW-0032">Aminotransferase</keyword>
<keyword evidence="9" id="KW-0718">Serine biosynthesis</keyword>
<comment type="catalytic activity">
    <reaction evidence="10">
        <text>4-(phosphooxy)-L-threonine + 2-oxoglutarate = (R)-3-hydroxy-2-oxo-4-phosphooxybutanoate + L-glutamate</text>
        <dbReference type="Rhea" id="RHEA:16573"/>
        <dbReference type="ChEBI" id="CHEBI:16810"/>
        <dbReference type="ChEBI" id="CHEBI:29985"/>
        <dbReference type="ChEBI" id="CHEBI:58452"/>
        <dbReference type="ChEBI" id="CHEBI:58538"/>
        <dbReference type="EC" id="2.6.1.52"/>
    </reaction>
</comment>
<dbReference type="PIRSF" id="PIRSF000525">
    <property type="entry name" value="SerC"/>
    <property type="match status" value="1"/>
</dbReference>
<dbReference type="EMBL" id="CDMY01000007">
    <property type="protein sequence ID" value="CEL91639.1"/>
    <property type="molecule type" value="Genomic_DNA"/>
</dbReference>
<dbReference type="PANTHER" id="PTHR43247:SF1">
    <property type="entry name" value="PHOSPHOSERINE AMINOTRANSFERASE"/>
    <property type="match status" value="1"/>
</dbReference>
<comment type="pathway">
    <text evidence="2">Amino-acid biosynthesis; L-serine biosynthesis; L-serine from 3-phospho-D-glycerate: step 2/3.</text>
</comment>
<gene>
    <name evidence="13" type="ORF">Vbra_10799</name>
</gene>
<dbReference type="GO" id="GO:0005737">
    <property type="term" value="C:cytoplasm"/>
    <property type="evidence" value="ECO:0007669"/>
    <property type="project" value="TreeGrafter"/>
</dbReference>
<evidence type="ECO:0000313" key="14">
    <source>
        <dbReference type="Proteomes" id="UP000041254"/>
    </source>
</evidence>
<evidence type="ECO:0000256" key="4">
    <source>
        <dbReference type="ARBA" id="ARBA00013030"/>
    </source>
</evidence>